<name>I1BSD9_RHIO9</name>
<evidence type="ECO:0000256" key="3">
    <source>
        <dbReference type="ARBA" id="ARBA00008715"/>
    </source>
</evidence>
<sequence length="154" mass="17470">MAPAYFVYLLKAYCFKGRLFPFTRGLCHAYWAPNFWALYAGADRALIVVLPTVEAIHTLIITVISQLIVLQKLWRKPTFNNFLSSLILCAFASYLFGWHVHEKAIMIVLIPYGLMAADSKLNLRAFVILSAAGIFSLYPLLFHPAVYPTSTRRP</sequence>
<protein>
    <recommendedName>
        <fullName evidence="11">Alpha-1,3-glucosyltransferase</fullName>
        <ecNumber evidence="11">2.4.1.-</ecNumber>
    </recommendedName>
</protein>
<dbReference type="InParanoid" id="I1BSD9"/>
<keyword evidence="7 11" id="KW-0256">Endoplasmic reticulum</keyword>
<comment type="caution">
    <text evidence="11">Lacks conserved residue(s) required for the propagation of feature annotation.</text>
</comment>
<dbReference type="VEuPathDB" id="FungiDB:RO3G_03824"/>
<evidence type="ECO:0000256" key="6">
    <source>
        <dbReference type="ARBA" id="ARBA00022692"/>
    </source>
</evidence>
<dbReference type="EC" id="2.4.1.-" evidence="11"/>
<comment type="similarity">
    <text evidence="3 11">Belongs to the ALG6/ALG8 glucosyltransferase family.</text>
</comment>
<accession>I1BSD9</accession>
<proteinExistence type="inferred from homology"/>
<feature type="transmembrane region" description="Helical" evidence="11">
    <location>
        <begin position="121"/>
        <end position="142"/>
    </location>
</feature>
<feature type="transmembrane region" description="Helical" evidence="11">
    <location>
        <begin position="82"/>
        <end position="101"/>
    </location>
</feature>
<dbReference type="OMA" id="KGQDFFH"/>
<dbReference type="GeneID" id="93610795"/>
<dbReference type="RefSeq" id="XP_067514515.1">
    <property type="nucleotide sequence ID" value="XM_067658414.1"/>
</dbReference>
<evidence type="ECO:0000313" key="13">
    <source>
        <dbReference type="Proteomes" id="UP000009138"/>
    </source>
</evidence>
<evidence type="ECO:0000256" key="10">
    <source>
        <dbReference type="ARBA" id="ARBA00047346"/>
    </source>
</evidence>
<evidence type="ECO:0000256" key="1">
    <source>
        <dbReference type="ARBA" id="ARBA00004477"/>
    </source>
</evidence>
<evidence type="ECO:0000256" key="9">
    <source>
        <dbReference type="ARBA" id="ARBA00023136"/>
    </source>
</evidence>
<keyword evidence="9 11" id="KW-0472">Membrane</keyword>
<comment type="pathway">
    <text evidence="2 11">Protein modification; protein glycosylation.</text>
</comment>
<dbReference type="GO" id="GO:0005789">
    <property type="term" value="C:endoplasmic reticulum membrane"/>
    <property type="evidence" value="ECO:0007669"/>
    <property type="project" value="UniProtKB-SubCell"/>
</dbReference>
<keyword evidence="5 11" id="KW-0808">Transferase</keyword>
<dbReference type="Pfam" id="PF03155">
    <property type="entry name" value="Alg6_Alg8"/>
    <property type="match status" value="1"/>
</dbReference>
<evidence type="ECO:0000256" key="2">
    <source>
        <dbReference type="ARBA" id="ARBA00004922"/>
    </source>
</evidence>
<feature type="transmembrane region" description="Helical" evidence="11">
    <location>
        <begin position="45"/>
        <end position="70"/>
    </location>
</feature>
<gene>
    <name evidence="12" type="ORF">RO3G_03824</name>
</gene>
<dbReference type="GO" id="GO:0042283">
    <property type="term" value="F:dolichyl pyrophosphate Glc1Man9GlcNAc2 alpha-1,3-glucosyltransferase activity"/>
    <property type="evidence" value="ECO:0007669"/>
    <property type="project" value="UniProtKB-EC"/>
</dbReference>
<evidence type="ECO:0000256" key="8">
    <source>
        <dbReference type="ARBA" id="ARBA00022989"/>
    </source>
</evidence>
<keyword evidence="13" id="KW-1185">Reference proteome</keyword>
<evidence type="ECO:0000256" key="5">
    <source>
        <dbReference type="ARBA" id="ARBA00022679"/>
    </source>
</evidence>
<dbReference type="EMBL" id="CH476733">
    <property type="protein sequence ID" value="EIE79119.1"/>
    <property type="molecule type" value="Genomic_DNA"/>
</dbReference>
<dbReference type="Proteomes" id="UP000009138">
    <property type="component" value="Unassembled WGS sequence"/>
</dbReference>
<reference evidence="12 13" key="1">
    <citation type="journal article" date="2009" name="PLoS Genet.">
        <title>Genomic analysis of the basal lineage fungus Rhizopus oryzae reveals a whole-genome duplication.</title>
        <authorList>
            <person name="Ma L.-J."/>
            <person name="Ibrahim A.S."/>
            <person name="Skory C."/>
            <person name="Grabherr M.G."/>
            <person name="Burger G."/>
            <person name="Butler M."/>
            <person name="Elias M."/>
            <person name="Idnurm A."/>
            <person name="Lang B.F."/>
            <person name="Sone T."/>
            <person name="Abe A."/>
            <person name="Calvo S.E."/>
            <person name="Corrochano L.M."/>
            <person name="Engels R."/>
            <person name="Fu J."/>
            <person name="Hansberg W."/>
            <person name="Kim J.-M."/>
            <person name="Kodira C.D."/>
            <person name="Koehrsen M.J."/>
            <person name="Liu B."/>
            <person name="Miranda-Saavedra D."/>
            <person name="O'Leary S."/>
            <person name="Ortiz-Castellanos L."/>
            <person name="Poulter R."/>
            <person name="Rodriguez-Romero J."/>
            <person name="Ruiz-Herrera J."/>
            <person name="Shen Y.-Q."/>
            <person name="Zeng Q."/>
            <person name="Galagan J."/>
            <person name="Birren B.W."/>
            <person name="Cuomo C.A."/>
            <person name="Wickes B.L."/>
        </authorList>
    </citation>
    <scope>NUCLEOTIDE SEQUENCE [LARGE SCALE GENOMIC DNA]</scope>
    <source>
        <strain evidence="13">RA 99-880 / ATCC MYA-4621 / FGSC 9543 / NRRL 43880</strain>
    </source>
</reference>
<evidence type="ECO:0000313" key="12">
    <source>
        <dbReference type="EMBL" id="EIE79119.1"/>
    </source>
</evidence>
<evidence type="ECO:0000256" key="7">
    <source>
        <dbReference type="ARBA" id="ARBA00022824"/>
    </source>
</evidence>
<comment type="subcellular location">
    <subcellularLocation>
        <location evidence="1 11">Endoplasmic reticulum membrane</location>
        <topology evidence="1 11">Multi-pass membrane protein</topology>
    </subcellularLocation>
</comment>
<evidence type="ECO:0000256" key="11">
    <source>
        <dbReference type="RuleBase" id="RU363110"/>
    </source>
</evidence>
<organism evidence="12 13">
    <name type="scientific">Rhizopus delemar (strain RA 99-880 / ATCC MYA-4621 / FGSC 9543 / NRRL 43880)</name>
    <name type="common">Mucormycosis agent</name>
    <name type="synonym">Rhizopus arrhizus var. delemar</name>
    <dbReference type="NCBI Taxonomy" id="246409"/>
    <lineage>
        <taxon>Eukaryota</taxon>
        <taxon>Fungi</taxon>
        <taxon>Fungi incertae sedis</taxon>
        <taxon>Mucoromycota</taxon>
        <taxon>Mucoromycotina</taxon>
        <taxon>Mucoromycetes</taxon>
        <taxon>Mucorales</taxon>
        <taxon>Mucorineae</taxon>
        <taxon>Rhizopodaceae</taxon>
        <taxon>Rhizopus</taxon>
    </lineage>
</organism>
<dbReference type="STRING" id="246409.I1BSD9"/>
<dbReference type="GO" id="GO:0006487">
    <property type="term" value="P:protein N-linked glycosylation"/>
    <property type="evidence" value="ECO:0007669"/>
    <property type="project" value="TreeGrafter"/>
</dbReference>
<comment type="catalytic activity">
    <reaction evidence="10">
        <text>an alpha-D-Glc-(1-&gt;3)-alpha-D-Man-(1-&gt;2)-alpha-D-Man-(1-&gt;2)-alpha-D-Man-(1-&gt;3)-[alpha-D-Man-(1-&gt;2)-alpha-D-Man-(1-&gt;3)-[alpha-D-Man-(1-&gt;2)-alpha-D-Man-(1-&gt;6)]-alpha-D-Man-(1-&gt;6)]-beta-D-Man-(1-&gt;4)-beta-D-GlcNAc-(1-&gt;4)-alpha-D-GlcNAc-diphospho-di-trans,poly-cis-dolichol + a di-trans,poly-cis-dolichyl beta-D-glucosyl phosphate = an alpha-D-Glc-(1-&gt;3)-alpha-D-Glc-(1-&gt;3)-alpha-D-Man-(1-&gt;2)-alpha-D-Man-(1-&gt;2)-alpha-D-Man-(1-&gt;3)-[alpha-D-Man-(1-&gt;2)-alpha-D-Man-(1-&gt;3)-[alpha-D-Man-(1-&gt;2)-alpha-D-Man-(1-&gt;6)]-alpha-D-Man-(1-&gt;6)]-beta-D-Man-(1-&gt;4)-beta-D-GlcNAc-(1-&gt;4)-alpha-D-GlcNAc-diphospho-di-trans,poly-cis-dolichol + a di-trans,poly-cis-dolichyl phosphate + H(+)</text>
        <dbReference type="Rhea" id="RHEA:31307"/>
        <dbReference type="Rhea" id="RHEA-COMP:19498"/>
        <dbReference type="Rhea" id="RHEA-COMP:19502"/>
        <dbReference type="Rhea" id="RHEA-COMP:19521"/>
        <dbReference type="Rhea" id="RHEA-COMP:19522"/>
        <dbReference type="ChEBI" id="CHEBI:15378"/>
        <dbReference type="ChEBI" id="CHEBI:57525"/>
        <dbReference type="ChEBI" id="CHEBI:57683"/>
        <dbReference type="ChEBI" id="CHEBI:132521"/>
        <dbReference type="ChEBI" id="CHEBI:132522"/>
        <dbReference type="EC" id="2.4.1.265"/>
    </reaction>
    <physiologicalReaction direction="left-to-right" evidence="10">
        <dbReference type="Rhea" id="RHEA:31308"/>
    </physiologicalReaction>
</comment>
<keyword evidence="8 11" id="KW-1133">Transmembrane helix</keyword>
<dbReference type="PANTHER" id="PTHR12413:SF2">
    <property type="entry name" value="DOLICHYL PYROPHOSPHATE GLC1MAN9GLCNAC2 ALPHA-1,3-GLUCOSYLTRANSFERASE-RELATED"/>
    <property type="match status" value="1"/>
</dbReference>
<dbReference type="OrthoDB" id="1689333at2759"/>
<evidence type="ECO:0000256" key="4">
    <source>
        <dbReference type="ARBA" id="ARBA00022676"/>
    </source>
</evidence>
<keyword evidence="6 11" id="KW-0812">Transmembrane</keyword>
<dbReference type="AlphaFoldDB" id="I1BSD9"/>
<dbReference type="eggNOG" id="KOG2576">
    <property type="taxonomic scope" value="Eukaryota"/>
</dbReference>
<dbReference type="UniPathway" id="UPA00378"/>
<keyword evidence="4 11" id="KW-0328">Glycosyltransferase</keyword>
<dbReference type="PANTHER" id="PTHR12413">
    <property type="entry name" value="DOLICHYL GLYCOSYLTRANSFERASE"/>
    <property type="match status" value="1"/>
</dbReference>
<dbReference type="InterPro" id="IPR004856">
    <property type="entry name" value="Glyco_trans_ALG6/ALG8"/>
</dbReference>